<reference evidence="3" key="1">
    <citation type="submission" date="2019-09" db="UniProtKB">
        <authorList>
            <consortium name="WormBaseParasite"/>
        </authorList>
    </citation>
    <scope>IDENTIFICATION</scope>
</reference>
<dbReference type="SUPFAM" id="SSF56672">
    <property type="entry name" value="DNA/RNA polymerases"/>
    <property type="match status" value="1"/>
</dbReference>
<feature type="domain" description="Reverse transcriptase" evidence="1">
    <location>
        <begin position="62"/>
        <end position="142"/>
    </location>
</feature>
<evidence type="ECO:0000259" key="1">
    <source>
        <dbReference type="Pfam" id="PF00078"/>
    </source>
</evidence>
<dbReference type="SUPFAM" id="SSF50630">
    <property type="entry name" value="Acid proteases"/>
    <property type="match status" value="1"/>
</dbReference>
<dbReference type="Proteomes" id="UP000050761">
    <property type="component" value="Unassembled WGS sequence"/>
</dbReference>
<dbReference type="WBParaSite" id="HPBE_0001475901-mRNA-1">
    <property type="protein sequence ID" value="HPBE_0001475901-mRNA-1"/>
    <property type="gene ID" value="HPBE_0001475901"/>
</dbReference>
<dbReference type="InterPro" id="IPR021109">
    <property type="entry name" value="Peptidase_aspartic_dom_sf"/>
</dbReference>
<keyword evidence="2" id="KW-1185">Reference proteome</keyword>
<proteinExistence type="predicted"/>
<dbReference type="PANTHER" id="PTHR24559">
    <property type="entry name" value="TRANSPOSON TY3-I GAG-POL POLYPROTEIN"/>
    <property type="match status" value="1"/>
</dbReference>
<accession>A0A183G0W3</accession>
<sequence length="157" mass="17720">LDSGASISYMKASIARKFQTQAQTANGTAVTLLDAMILLIQIGEYPLLHLLHVSDDNECPALMLLGTDFIRTFHKIPLERDHYERTAFACFLGAFEYIRMPMGLKCALATIQRIMDNFKKNLRAQVFIYIDDLIITSRCQTITSPTSTKCLEKLKPT</sequence>
<dbReference type="InterPro" id="IPR000477">
    <property type="entry name" value="RT_dom"/>
</dbReference>
<dbReference type="InterPro" id="IPR053134">
    <property type="entry name" value="RNA-dir_DNA_polymerase"/>
</dbReference>
<organism evidence="2 3">
    <name type="scientific">Heligmosomoides polygyrus</name>
    <name type="common">Parasitic roundworm</name>
    <dbReference type="NCBI Taxonomy" id="6339"/>
    <lineage>
        <taxon>Eukaryota</taxon>
        <taxon>Metazoa</taxon>
        <taxon>Ecdysozoa</taxon>
        <taxon>Nematoda</taxon>
        <taxon>Chromadorea</taxon>
        <taxon>Rhabditida</taxon>
        <taxon>Rhabditina</taxon>
        <taxon>Rhabditomorpha</taxon>
        <taxon>Strongyloidea</taxon>
        <taxon>Heligmosomidae</taxon>
        <taxon>Heligmosomoides</taxon>
    </lineage>
</organism>
<dbReference type="AlphaFoldDB" id="A0A183G0W3"/>
<dbReference type="Pfam" id="PF00078">
    <property type="entry name" value="RVT_1"/>
    <property type="match status" value="1"/>
</dbReference>
<evidence type="ECO:0000313" key="2">
    <source>
        <dbReference type="Proteomes" id="UP000050761"/>
    </source>
</evidence>
<dbReference type="PANTHER" id="PTHR24559:SF444">
    <property type="entry name" value="REVERSE TRANSCRIPTASE DOMAIN-CONTAINING PROTEIN"/>
    <property type="match status" value="1"/>
</dbReference>
<dbReference type="InterPro" id="IPR043128">
    <property type="entry name" value="Rev_trsase/Diguanyl_cyclase"/>
</dbReference>
<dbReference type="Gene3D" id="3.30.70.270">
    <property type="match status" value="1"/>
</dbReference>
<dbReference type="CDD" id="cd00303">
    <property type="entry name" value="retropepsin_like"/>
    <property type="match status" value="1"/>
</dbReference>
<protein>
    <submittedName>
        <fullName evidence="3">Reverse transcriptase domain-containing protein</fullName>
    </submittedName>
</protein>
<evidence type="ECO:0000313" key="3">
    <source>
        <dbReference type="WBParaSite" id="HPBE_0001475901-mRNA-1"/>
    </source>
</evidence>
<dbReference type="InterPro" id="IPR043502">
    <property type="entry name" value="DNA/RNA_pol_sf"/>
</dbReference>
<name>A0A183G0W3_HELPZ</name>
<dbReference type="Gene3D" id="3.10.10.10">
    <property type="entry name" value="HIV Type 1 Reverse Transcriptase, subunit A, domain 1"/>
    <property type="match status" value="1"/>
</dbReference>